<name>A0A060NQF0_9BURK</name>
<keyword evidence="3" id="KW-1185">Reference proteome</keyword>
<evidence type="ECO:0000313" key="2">
    <source>
        <dbReference type="EMBL" id="BAO81139.1"/>
    </source>
</evidence>
<dbReference type="RefSeq" id="WP_052467510.1">
    <property type="nucleotide sequence ID" value="NZ_AP014568.1"/>
</dbReference>
<dbReference type="InterPro" id="IPR052934">
    <property type="entry name" value="Methyl-DNA_Rec/Restrict_Enz"/>
</dbReference>
<reference evidence="2 3" key="1">
    <citation type="journal article" date="2014" name="Nat. Commun.">
        <title>Physiological and genomic features of highly alkaliphilic hydrogen-utilizing Betaproteobacteria from a continental serpentinizing site.</title>
        <authorList>
            <person name="Suzuki S."/>
            <person name="Kuenen J.G."/>
            <person name="Schipper K."/>
            <person name="van der Velde S."/>
            <person name="Ishii S."/>
            <person name="Wu A."/>
            <person name="Sorokin D.Y."/>
            <person name="Tenney A."/>
            <person name="Meng X.Y."/>
            <person name="Morrill P.L."/>
            <person name="Kamagata Y."/>
            <person name="Muyzer G."/>
            <person name="Nealson K.H."/>
        </authorList>
    </citation>
    <scope>NUCLEOTIDE SEQUENCE [LARGE SCALE GENOMIC DNA]</scope>
    <source>
        <strain evidence="2 3">A1</strain>
    </source>
</reference>
<dbReference type="GO" id="GO:0004519">
    <property type="term" value="F:endonuclease activity"/>
    <property type="evidence" value="ECO:0007669"/>
    <property type="project" value="UniProtKB-KW"/>
</dbReference>
<dbReference type="PANTHER" id="PTHR37291:SF1">
    <property type="entry name" value="TYPE IV METHYL-DIRECTED RESTRICTION ENZYME ECOKMCRB SUBUNIT"/>
    <property type="match status" value="1"/>
</dbReference>
<dbReference type="Pfam" id="PF07728">
    <property type="entry name" value="AAA_5"/>
    <property type="match status" value="1"/>
</dbReference>
<dbReference type="Proteomes" id="UP000067461">
    <property type="component" value="Chromosome"/>
</dbReference>
<protein>
    <submittedName>
        <fullName evidence="2">GTPase subunit of restriction endonuclease</fullName>
    </submittedName>
</protein>
<dbReference type="PANTHER" id="PTHR37291">
    <property type="entry name" value="5-METHYLCYTOSINE-SPECIFIC RESTRICTION ENZYME B"/>
    <property type="match status" value="1"/>
</dbReference>
<proteinExistence type="predicted"/>
<dbReference type="KEGG" id="cbaa:SRAA_1285"/>
<dbReference type="HOGENOM" id="CLU_008747_2_3_4"/>
<dbReference type="AlphaFoldDB" id="A0A060NQF0"/>
<dbReference type="REBASE" id="87176">
    <property type="entry name" value="SraA1McrBC2P"/>
</dbReference>
<accession>A0A060NQF0</accession>
<keyword evidence="2" id="KW-0378">Hydrolase</keyword>
<dbReference type="InterPro" id="IPR027417">
    <property type="entry name" value="P-loop_NTPase"/>
</dbReference>
<feature type="domain" description="ATPase dynein-related AAA" evidence="1">
    <location>
        <begin position="483"/>
        <end position="622"/>
    </location>
</feature>
<dbReference type="GO" id="GO:0016887">
    <property type="term" value="F:ATP hydrolysis activity"/>
    <property type="evidence" value="ECO:0007669"/>
    <property type="project" value="InterPro"/>
</dbReference>
<dbReference type="Gene3D" id="3.40.50.300">
    <property type="entry name" value="P-loop containing nucleotide triphosphate hydrolases"/>
    <property type="match status" value="1"/>
</dbReference>
<keyword evidence="2" id="KW-0255">Endonuclease</keyword>
<dbReference type="SUPFAM" id="SSF52540">
    <property type="entry name" value="P-loop containing nucleoside triphosphate hydrolases"/>
    <property type="match status" value="1"/>
</dbReference>
<evidence type="ECO:0000313" key="3">
    <source>
        <dbReference type="Proteomes" id="UP000067461"/>
    </source>
</evidence>
<gene>
    <name evidence="2" type="ORF">SRAA_1285</name>
</gene>
<evidence type="ECO:0000259" key="1">
    <source>
        <dbReference type="Pfam" id="PF07728"/>
    </source>
</evidence>
<dbReference type="EMBL" id="AP014568">
    <property type="protein sequence ID" value="BAO81139.1"/>
    <property type="molecule type" value="Genomic_DNA"/>
</dbReference>
<organism evidence="2 3">
    <name type="scientific">Serpentinimonas raichei</name>
    <dbReference type="NCBI Taxonomy" id="1458425"/>
    <lineage>
        <taxon>Bacteria</taxon>
        <taxon>Pseudomonadati</taxon>
        <taxon>Pseudomonadota</taxon>
        <taxon>Betaproteobacteria</taxon>
        <taxon>Burkholderiales</taxon>
        <taxon>Comamonadaceae</taxon>
        <taxon>Serpentinimonas</taxon>
    </lineage>
</organism>
<dbReference type="InterPro" id="IPR011704">
    <property type="entry name" value="ATPase_dyneun-rel_AAA"/>
</dbReference>
<sequence>MTGSIRGGSSFKFGVFSRKNHENKKSDAKLSYSDTHGWYSSLGATAQEAFEKVRGYVCQVADLAERGDLDGIEAFEHLGEAFKWKIAFHYQDRKAPVIVSIFKRELLAVYVGVTASQSMATLQKAALAKRPADLGILEFGQQVWEALSQKNLAIWKLSHGNPPTFTEAERQQYLGGHWAVMHRDTGKEQGKKFAEAPVGALFFLCHGHSPQCIGQFTSKAQPCAKGDGWLQRSYRVLKPAQRNDRYTANSKGWSPQGNSTFWQVGAHDLPEFESTLLKPYFATDLAELAVLAGEPIEAASLSNGAAQTPAPVHMPAPITASKPIAPCVNRIYYGPPGTGKTYTLTRLLKRDYEQQAKSISTEEWRTQLIAEKIAVLKWWEGAAATLYDLGGKAKVADIAEHRFIQAITAANGSNRNVRQTLWGALQSHTVDESTLVKVKKRLSPAVFDKSAEAVWQFAGDWQEACADLIALVDQLKQGPQDAHAIQRYSFVTFHQSYGYEEFVEGLRPVLTGEADAGEVAYEMRPGVFKELCRKARQAPEQRFAMVIDEINRGNISKIFGELITLIETDKRDPLDGNAPSAEVTLAYSGEKFSVPANVDIIGTMNTADRSLALLDTALRRRFEFVPLMPDTRAEKAPADQDSAPLAGLVVTTDAGLIDIRLLLLRMNERIEALYDRDHGIGHAYLTGLAGVEDGPLRFNALAATFRNRIVPLLEEYFFEDWQKIRLVLADNQKIDKAIQFIRESVEREQDLSALFGNDHGLDSYATKRRYHVQDSAFSQPEAYIRIYQALA</sequence>
<dbReference type="STRING" id="1458425.SRAA_1285"/>
<dbReference type="GO" id="GO:0005524">
    <property type="term" value="F:ATP binding"/>
    <property type="evidence" value="ECO:0007669"/>
    <property type="project" value="InterPro"/>
</dbReference>
<keyword evidence="2" id="KW-0540">Nuclease</keyword>